<sequence length="282" mass="31891">MKFNAEKNIVLENNKGKKFLADLYTPESAEPLPLVIFAHGYKGFKDWGAWNLMAEKFAKAGFIFASFNFSMNGIGLENTSEFTDIDAFSENNYTQELDDLEVVINYFSKLKSVDISKITLLGHSRGGGICVLKASEDSRISSLITLGSVDSMDRFVTGEKLEDWKNSGIYNTFNSRTKQQMPHKIQFLNNYLENKERLDVEKAAKSLKIPALIIHGNNDESVKISNAKNLNKWISHSKLILVENTGHTFNTKEPWTDFKLPVAMNFVAKSAINFLKDLHYSL</sequence>
<dbReference type="Gene3D" id="3.40.50.1820">
    <property type="entry name" value="alpha/beta hydrolase"/>
    <property type="match status" value="1"/>
</dbReference>
<dbReference type="AlphaFoldDB" id="A0A1H5TTA9"/>
<dbReference type="EMBL" id="FNUS01000001">
    <property type="protein sequence ID" value="SEF66065.1"/>
    <property type="molecule type" value="Genomic_DNA"/>
</dbReference>
<dbReference type="GO" id="GO:0052689">
    <property type="term" value="F:carboxylic ester hydrolase activity"/>
    <property type="evidence" value="ECO:0007669"/>
    <property type="project" value="TreeGrafter"/>
</dbReference>
<proteinExistence type="predicted"/>
<dbReference type="Proteomes" id="UP000236738">
    <property type="component" value="Unassembled WGS sequence"/>
</dbReference>
<keyword evidence="2" id="KW-0378">Hydrolase</keyword>
<dbReference type="InterPro" id="IPR029058">
    <property type="entry name" value="AB_hydrolase_fold"/>
</dbReference>
<dbReference type="OrthoDB" id="9808543at2"/>
<name>A0A1H5TTA9_9FLAO</name>
<organism evidence="2 3">
    <name type="scientific">Halpernia humi</name>
    <dbReference type="NCBI Taxonomy" id="493375"/>
    <lineage>
        <taxon>Bacteria</taxon>
        <taxon>Pseudomonadati</taxon>
        <taxon>Bacteroidota</taxon>
        <taxon>Flavobacteriia</taxon>
        <taxon>Flavobacteriales</taxon>
        <taxon>Weeksellaceae</taxon>
        <taxon>Chryseobacterium group</taxon>
        <taxon>Halpernia</taxon>
    </lineage>
</organism>
<accession>A0A1H5TTA9</accession>
<reference evidence="3" key="1">
    <citation type="submission" date="2016-10" db="EMBL/GenBank/DDBJ databases">
        <authorList>
            <person name="Varghese N."/>
            <person name="Submissions S."/>
        </authorList>
    </citation>
    <scope>NUCLEOTIDE SEQUENCE [LARGE SCALE GENOMIC DNA]</scope>
    <source>
        <strain evidence="3">DSM 21580</strain>
    </source>
</reference>
<gene>
    <name evidence="2" type="ORF">SAMN05421847_0567</name>
</gene>
<evidence type="ECO:0000313" key="3">
    <source>
        <dbReference type="Proteomes" id="UP000236738"/>
    </source>
</evidence>
<dbReference type="SUPFAM" id="SSF53474">
    <property type="entry name" value="alpha/beta-Hydrolases"/>
    <property type="match status" value="1"/>
</dbReference>
<evidence type="ECO:0000313" key="2">
    <source>
        <dbReference type="EMBL" id="SEF66065.1"/>
    </source>
</evidence>
<dbReference type="PANTHER" id="PTHR43265:SF1">
    <property type="entry name" value="ESTERASE ESTD"/>
    <property type="match status" value="1"/>
</dbReference>
<protein>
    <submittedName>
        <fullName evidence="2">Alpha/beta hydrolase fold</fullName>
    </submittedName>
</protein>
<dbReference type="PANTHER" id="PTHR43265">
    <property type="entry name" value="ESTERASE ESTD"/>
    <property type="match status" value="1"/>
</dbReference>
<dbReference type="InterPro" id="IPR053145">
    <property type="entry name" value="AB_hydrolase_Est10"/>
</dbReference>
<keyword evidence="3" id="KW-1185">Reference proteome</keyword>
<dbReference type="RefSeq" id="WP_103912580.1">
    <property type="nucleotide sequence ID" value="NZ_FNUS01000001.1"/>
</dbReference>
<feature type="domain" description="AB hydrolase-1" evidence="1">
    <location>
        <begin position="33"/>
        <end position="165"/>
    </location>
</feature>
<evidence type="ECO:0000259" key="1">
    <source>
        <dbReference type="Pfam" id="PF00561"/>
    </source>
</evidence>
<dbReference type="InterPro" id="IPR000073">
    <property type="entry name" value="AB_hydrolase_1"/>
</dbReference>
<dbReference type="Pfam" id="PF00561">
    <property type="entry name" value="Abhydrolase_1"/>
    <property type="match status" value="1"/>
</dbReference>